<gene>
    <name evidence="1" type="ORF">TTHERM_01436740</name>
</gene>
<accession>Q229C6</accession>
<proteinExistence type="predicted"/>
<organism evidence="1 2">
    <name type="scientific">Tetrahymena thermophila (strain SB210)</name>
    <dbReference type="NCBI Taxonomy" id="312017"/>
    <lineage>
        <taxon>Eukaryota</taxon>
        <taxon>Sar</taxon>
        <taxon>Alveolata</taxon>
        <taxon>Ciliophora</taxon>
        <taxon>Intramacronucleata</taxon>
        <taxon>Oligohymenophorea</taxon>
        <taxon>Hymenostomatida</taxon>
        <taxon>Tetrahymenina</taxon>
        <taxon>Tetrahymenidae</taxon>
        <taxon>Tetrahymena</taxon>
    </lineage>
</organism>
<dbReference type="HOGENOM" id="CLU_2488391_0_0_1"/>
<sequence length="87" mass="10614">MNECFVVRGKRIKPNPEKFLNPPTQKEQQQHSQFVSKYRSRRCYMQLFSGVDFSKLFQKKIRADQFSLQILQSYIQYINSIFFRKNR</sequence>
<evidence type="ECO:0000313" key="2">
    <source>
        <dbReference type="Proteomes" id="UP000009168"/>
    </source>
</evidence>
<dbReference type="InParanoid" id="Q229C6"/>
<reference evidence="2" key="1">
    <citation type="journal article" date="2006" name="PLoS Biol.">
        <title>Macronuclear genome sequence of the ciliate Tetrahymena thermophila, a model eukaryote.</title>
        <authorList>
            <person name="Eisen J.A."/>
            <person name="Coyne R.S."/>
            <person name="Wu M."/>
            <person name="Wu D."/>
            <person name="Thiagarajan M."/>
            <person name="Wortman J.R."/>
            <person name="Badger J.H."/>
            <person name="Ren Q."/>
            <person name="Amedeo P."/>
            <person name="Jones K.M."/>
            <person name="Tallon L.J."/>
            <person name="Delcher A.L."/>
            <person name="Salzberg S.L."/>
            <person name="Silva J.C."/>
            <person name="Haas B.J."/>
            <person name="Majoros W.H."/>
            <person name="Farzad M."/>
            <person name="Carlton J.M."/>
            <person name="Smith R.K. Jr."/>
            <person name="Garg J."/>
            <person name="Pearlman R.E."/>
            <person name="Karrer K.M."/>
            <person name="Sun L."/>
            <person name="Manning G."/>
            <person name="Elde N.C."/>
            <person name="Turkewitz A.P."/>
            <person name="Asai D.J."/>
            <person name="Wilkes D.E."/>
            <person name="Wang Y."/>
            <person name="Cai H."/>
            <person name="Collins K."/>
            <person name="Stewart B.A."/>
            <person name="Lee S.R."/>
            <person name="Wilamowska K."/>
            <person name="Weinberg Z."/>
            <person name="Ruzzo W.L."/>
            <person name="Wloga D."/>
            <person name="Gaertig J."/>
            <person name="Frankel J."/>
            <person name="Tsao C.-C."/>
            <person name="Gorovsky M.A."/>
            <person name="Keeling P.J."/>
            <person name="Waller R.F."/>
            <person name="Patron N.J."/>
            <person name="Cherry J.M."/>
            <person name="Stover N.A."/>
            <person name="Krieger C.J."/>
            <person name="del Toro C."/>
            <person name="Ryder H.F."/>
            <person name="Williamson S.C."/>
            <person name="Barbeau R.A."/>
            <person name="Hamilton E.P."/>
            <person name="Orias E."/>
        </authorList>
    </citation>
    <scope>NUCLEOTIDE SEQUENCE [LARGE SCALE GENOMIC DNA]</scope>
    <source>
        <strain evidence="2">SB210</strain>
    </source>
</reference>
<dbReference type="GeneID" id="7841125"/>
<evidence type="ECO:0000313" key="1">
    <source>
        <dbReference type="EMBL" id="EAR81890.1"/>
    </source>
</evidence>
<keyword evidence="2" id="KW-1185">Reference proteome</keyword>
<dbReference type="KEGG" id="tet:TTHERM_01436740"/>
<dbReference type="RefSeq" id="XP_001029553.1">
    <property type="nucleotide sequence ID" value="XM_001029553.1"/>
</dbReference>
<dbReference type="EMBL" id="GG662579">
    <property type="protein sequence ID" value="EAR81890.1"/>
    <property type="molecule type" value="Genomic_DNA"/>
</dbReference>
<dbReference type="Proteomes" id="UP000009168">
    <property type="component" value="Unassembled WGS sequence"/>
</dbReference>
<dbReference type="AlphaFoldDB" id="Q229C6"/>
<name>Q229C6_TETTS</name>
<protein>
    <submittedName>
        <fullName evidence="1">Uncharacterized protein</fullName>
    </submittedName>
</protein>